<name>A0ABR2N1U1_9ASPA</name>
<evidence type="ECO:0000256" key="2">
    <source>
        <dbReference type="ARBA" id="ARBA00008361"/>
    </source>
</evidence>
<evidence type="ECO:0000313" key="8">
    <source>
        <dbReference type="EMBL" id="KAK8970166.1"/>
    </source>
</evidence>
<dbReference type="Gene3D" id="3.40.50.150">
    <property type="entry name" value="Vaccinia Virus protein VP39"/>
    <property type="match status" value="1"/>
</dbReference>
<evidence type="ECO:0000313" key="9">
    <source>
        <dbReference type="Proteomes" id="UP001412067"/>
    </source>
</evidence>
<reference evidence="8 9" key="1">
    <citation type="journal article" date="2022" name="Nat. Plants">
        <title>Genomes of leafy and leafless Platanthera orchids illuminate the evolution of mycoheterotrophy.</title>
        <authorList>
            <person name="Li M.H."/>
            <person name="Liu K.W."/>
            <person name="Li Z."/>
            <person name="Lu H.C."/>
            <person name="Ye Q.L."/>
            <person name="Zhang D."/>
            <person name="Wang J.Y."/>
            <person name="Li Y.F."/>
            <person name="Zhong Z.M."/>
            <person name="Liu X."/>
            <person name="Yu X."/>
            <person name="Liu D.K."/>
            <person name="Tu X.D."/>
            <person name="Liu B."/>
            <person name="Hao Y."/>
            <person name="Liao X.Y."/>
            <person name="Jiang Y.T."/>
            <person name="Sun W.H."/>
            <person name="Chen J."/>
            <person name="Chen Y.Q."/>
            <person name="Ai Y."/>
            <person name="Zhai J.W."/>
            <person name="Wu S.S."/>
            <person name="Zhou Z."/>
            <person name="Hsiao Y.Y."/>
            <person name="Wu W.L."/>
            <person name="Chen Y.Y."/>
            <person name="Lin Y.F."/>
            <person name="Hsu J.L."/>
            <person name="Li C.Y."/>
            <person name="Wang Z.W."/>
            <person name="Zhao X."/>
            <person name="Zhong W.Y."/>
            <person name="Ma X.K."/>
            <person name="Ma L."/>
            <person name="Huang J."/>
            <person name="Chen G.Z."/>
            <person name="Huang M.Z."/>
            <person name="Huang L."/>
            <person name="Peng D.H."/>
            <person name="Luo Y.B."/>
            <person name="Zou S.Q."/>
            <person name="Chen S.P."/>
            <person name="Lan S."/>
            <person name="Tsai W.C."/>
            <person name="Van de Peer Y."/>
            <person name="Liu Z.J."/>
        </authorList>
    </citation>
    <scope>NUCLEOTIDE SEQUENCE [LARGE SCALE GENOMIC DNA]</scope>
    <source>
        <strain evidence="8">Lor288</strain>
    </source>
</reference>
<keyword evidence="3 6" id="KW-0489">Methyltransferase</keyword>
<dbReference type="Proteomes" id="UP001412067">
    <property type="component" value="Unassembled WGS sequence"/>
</dbReference>
<accession>A0ABR2N1U1</accession>
<evidence type="ECO:0000256" key="4">
    <source>
        <dbReference type="ARBA" id="ARBA00022968"/>
    </source>
</evidence>
<evidence type="ECO:0000256" key="1">
    <source>
        <dbReference type="ARBA" id="ARBA00004606"/>
    </source>
</evidence>
<comment type="similarity">
    <text evidence="2 6">Belongs to the methyltransferase superfamily.</text>
</comment>
<keyword evidence="6" id="KW-0325">Glycoprotein</keyword>
<dbReference type="PANTHER" id="PTHR10108">
    <property type="entry name" value="SAM-DEPENDENT METHYLTRANSFERASE"/>
    <property type="match status" value="1"/>
</dbReference>
<dbReference type="SUPFAM" id="SSF53335">
    <property type="entry name" value="S-adenosyl-L-methionine-dependent methyltransferases"/>
    <property type="match status" value="1"/>
</dbReference>
<comment type="subcellular location">
    <subcellularLocation>
        <location evidence="5">Endomembrane system</location>
        <topology evidence="5">Single-pass membrane protein</topology>
    </subcellularLocation>
    <subcellularLocation>
        <location evidence="1 6">Membrane</location>
        <topology evidence="1 6">Single-pass type II membrane protein</topology>
    </subcellularLocation>
</comment>
<evidence type="ECO:0000256" key="3">
    <source>
        <dbReference type="ARBA" id="ARBA00022603"/>
    </source>
</evidence>
<evidence type="ECO:0000256" key="7">
    <source>
        <dbReference type="SAM" id="MobiDB-lite"/>
    </source>
</evidence>
<organism evidence="8 9">
    <name type="scientific">Platanthera guangdongensis</name>
    <dbReference type="NCBI Taxonomy" id="2320717"/>
    <lineage>
        <taxon>Eukaryota</taxon>
        <taxon>Viridiplantae</taxon>
        <taxon>Streptophyta</taxon>
        <taxon>Embryophyta</taxon>
        <taxon>Tracheophyta</taxon>
        <taxon>Spermatophyta</taxon>
        <taxon>Magnoliopsida</taxon>
        <taxon>Liliopsida</taxon>
        <taxon>Asparagales</taxon>
        <taxon>Orchidaceae</taxon>
        <taxon>Orchidoideae</taxon>
        <taxon>Orchideae</taxon>
        <taxon>Orchidinae</taxon>
        <taxon>Platanthera</taxon>
    </lineage>
</organism>
<dbReference type="InterPro" id="IPR004159">
    <property type="entry name" value="Put_SAM_MeTrfase"/>
</dbReference>
<dbReference type="InterPro" id="IPR029063">
    <property type="entry name" value="SAM-dependent_MTases_sf"/>
</dbReference>
<gene>
    <name evidence="8" type="ORF">KSP40_PGU012673</name>
</gene>
<feature type="region of interest" description="Disordered" evidence="7">
    <location>
        <begin position="222"/>
        <end position="243"/>
    </location>
</feature>
<dbReference type="GO" id="GO:0008168">
    <property type="term" value="F:methyltransferase activity"/>
    <property type="evidence" value="ECO:0007669"/>
    <property type="project" value="UniProtKB-KW"/>
</dbReference>
<evidence type="ECO:0000256" key="5">
    <source>
        <dbReference type="ARBA" id="ARBA00037847"/>
    </source>
</evidence>
<proteinExistence type="inferred from homology"/>
<protein>
    <recommendedName>
        <fullName evidence="6">Methyltransferase</fullName>
        <ecNumber evidence="6">2.1.1.-</ecNumber>
    </recommendedName>
</protein>
<comment type="caution">
    <text evidence="8">The sequence shown here is derived from an EMBL/GenBank/DDBJ whole genome shotgun (WGS) entry which is preliminary data.</text>
</comment>
<keyword evidence="6" id="KW-0808">Transferase</keyword>
<evidence type="ECO:0000256" key="6">
    <source>
        <dbReference type="RuleBase" id="RU366043"/>
    </source>
</evidence>
<dbReference type="EMBL" id="JBBWWR010000002">
    <property type="protein sequence ID" value="KAK8970166.1"/>
    <property type="molecule type" value="Genomic_DNA"/>
</dbReference>
<sequence>MEDIHAIHALIAKLNKYHMSASNVLAKITDSVTSMGVERTSDEEASKDEDIQNYSADINRLKKLAGYRRVDLARRGVRSVRRGAASTAPTMKGVGELGDSFKLSVLTKISVFFLACVASFYLGRHWTDDSFYPQLVFYSSRAFPADAANRSVTISPKLNHTIDISNLESTESAPSASSPPPDALSGAPPRPVVHENVGIVNENGEMQEDFDAGTFNHDVVETEEEPPYSAGNETNEEMEKNGGSRVRIQKFRLCPERMMDYIPCLDNEEGIRRLKSTERGERFERHCPSNGQGLDCLVPAPKGYVEPIPWPRSRDEVWFSNVPHMRLAEDKGGQNWIKKDKEKFKFPGGGTQFIHGADIYLDQISEMVPDIAFGNHTRVVLDVGCGVASFGAFLLARNVITMSIAPKDVHENQIQFALERGVPAMVAAFATLRLRFPSQAFDLLHCSRCRINWTRDGGHFPGFTSMTGKKAASLHLSNELHRHLLESFPT</sequence>
<keyword evidence="4 6" id="KW-0812">Transmembrane</keyword>
<dbReference type="GO" id="GO:0032259">
    <property type="term" value="P:methylation"/>
    <property type="evidence" value="ECO:0007669"/>
    <property type="project" value="UniProtKB-KW"/>
</dbReference>
<feature type="region of interest" description="Disordered" evidence="7">
    <location>
        <begin position="168"/>
        <end position="194"/>
    </location>
</feature>
<dbReference type="EC" id="2.1.1.-" evidence="6"/>
<dbReference type="Pfam" id="PF03141">
    <property type="entry name" value="Methyltransf_29"/>
    <property type="match status" value="1"/>
</dbReference>
<dbReference type="PANTHER" id="PTHR10108:SF1144">
    <property type="entry name" value="METHYLTRANSFERASE PMT10-RELATED"/>
    <property type="match status" value="1"/>
</dbReference>
<keyword evidence="4 6" id="KW-0735">Signal-anchor</keyword>
<keyword evidence="9" id="KW-1185">Reference proteome</keyword>